<proteinExistence type="predicted"/>
<evidence type="ECO:0000313" key="2">
    <source>
        <dbReference type="Proteomes" id="UP000657918"/>
    </source>
</evidence>
<evidence type="ECO:0000313" key="1">
    <source>
        <dbReference type="EMBL" id="KAF9667071.1"/>
    </source>
</evidence>
<dbReference type="AlphaFoldDB" id="A0A835MN48"/>
<accession>A0A835MN48</accession>
<dbReference type="Proteomes" id="UP000657918">
    <property type="component" value="Chromosome 16"/>
</dbReference>
<protein>
    <submittedName>
        <fullName evidence="1">Uncharacterized protein</fullName>
    </submittedName>
</protein>
<gene>
    <name evidence="1" type="ORF">SADUNF_Sadunf16G0294700</name>
</gene>
<organism evidence="1 2">
    <name type="scientific">Salix dunnii</name>
    <dbReference type="NCBI Taxonomy" id="1413687"/>
    <lineage>
        <taxon>Eukaryota</taxon>
        <taxon>Viridiplantae</taxon>
        <taxon>Streptophyta</taxon>
        <taxon>Embryophyta</taxon>
        <taxon>Tracheophyta</taxon>
        <taxon>Spermatophyta</taxon>
        <taxon>Magnoliopsida</taxon>
        <taxon>eudicotyledons</taxon>
        <taxon>Gunneridae</taxon>
        <taxon>Pentapetalae</taxon>
        <taxon>rosids</taxon>
        <taxon>fabids</taxon>
        <taxon>Malpighiales</taxon>
        <taxon>Salicaceae</taxon>
        <taxon>Saliceae</taxon>
        <taxon>Salix</taxon>
    </lineage>
</organism>
<sequence length="108" mass="12390">MFGGGSGFDLDEINVNVGIYLHRIEHFEGNMLSIPKGEAIIMKWVTQCCDDEHLLKLMRNDMKLYWTKENKPVPPLVLKAAMEIVELLNFLELLVIANVNNILYSLQQ</sequence>
<keyword evidence="2" id="KW-1185">Reference proteome</keyword>
<dbReference type="EMBL" id="JADGMS010000016">
    <property type="protein sequence ID" value="KAF9667071.1"/>
    <property type="molecule type" value="Genomic_DNA"/>
</dbReference>
<comment type="caution">
    <text evidence="1">The sequence shown here is derived from an EMBL/GenBank/DDBJ whole genome shotgun (WGS) entry which is preliminary data.</text>
</comment>
<name>A0A835MN48_9ROSI</name>
<reference evidence="1 2" key="1">
    <citation type="submission" date="2020-10" db="EMBL/GenBank/DDBJ databases">
        <title>Plant Genome Project.</title>
        <authorList>
            <person name="Zhang R.-G."/>
        </authorList>
    </citation>
    <scope>NUCLEOTIDE SEQUENCE [LARGE SCALE GENOMIC DNA]</scope>
    <source>
        <strain evidence="1">FAFU-HL-1</strain>
        <tissue evidence="1">Leaf</tissue>
    </source>
</reference>
<dbReference type="OrthoDB" id="1606438at2759"/>